<name>V7BXV9_PHAVU</name>
<feature type="domain" description="NADH:ubiquinone oxidoreductase 30kDa subunit" evidence="1">
    <location>
        <begin position="37"/>
        <end position="62"/>
    </location>
</feature>
<evidence type="ECO:0000259" key="1">
    <source>
        <dbReference type="Pfam" id="PF00329"/>
    </source>
</evidence>
<gene>
    <name evidence="2" type="ORF">PHAVU_005G068600g</name>
</gene>
<dbReference type="Proteomes" id="UP000000226">
    <property type="component" value="Chromosome 5"/>
</dbReference>
<reference evidence="3" key="1">
    <citation type="journal article" date="2014" name="Nat. Genet.">
        <title>A reference genome for common bean and genome-wide analysis of dual domestications.</title>
        <authorList>
            <person name="Schmutz J."/>
            <person name="McClean P.E."/>
            <person name="Mamidi S."/>
            <person name="Wu G.A."/>
            <person name="Cannon S.B."/>
            <person name="Grimwood J."/>
            <person name="Jenkins J."/>
            <person name="Shu S."/>
            <person name="Song Q."/>
            <person name="Chavarro C."/>
            <person name="Torres-Torres M."/>
            <person name="Geffroy V."/>
            <person name="Moghaddam S.M."/>
            <person name="Gao D."/>
            <person name="Abernathy B."/>
            <person name="Barry K."/>
            <person name="Blair M."/>
            <person name="Brick M.A."/>
            <person name="Chovatia M."/>
            <person name="Gepts P."/>
            <person name="Goodstein D.M."/>
            <person name="Gonzales M."/>
            <person name="Hellsten U."/>
            <person name="Hyten D.L."/>
            <person name="Jia G."/>
            <person name="Kelly J.D."/>
            <person name="Kudrna D."/>
            <person name="Lee R."/>
            <person name="Richard M.M."/>
            <person name="Miklas P.N."/>
            <person name="Osorno J.M."/>
            <person name="Rodrigues J."/>
            <person name="Thareau V."/>
            <person name="Urrea C.A."/>
            <person name="Wang M."/>
            <person name="Yu Y."/>
            <person name="Zhang M."/>
            <person name="Wing R.A."/>
            <person name="Cregan P.B."/>
            <person name="Rokhsar D.S."/>
            <person name="Jackson S.A."/>
        </authorList>
    </citation>
    <scope>NUCLEOTIDE SEQUENCE [LARGE SCALE GENOMIC DNA]</scope>
    <source>
        <strain evidence="3">cv. G19833</strain>
    </source>
</reference>
<dbReference type="eggNOG" id="KOG1713">
    <property type="taxonomic scope" value="Eukaryota"/>
</dbReference>
<sequence length="70" mass="8503">MEIITVNVKYCINQTEEVCIKIFVSRKNPRIPLNFWHPHLRRILMPKNWIGWPLCTDYITQSFYEIQDAH</sequence>
<dbReference type="InterPro" id="IPR037232">
    <property type="entry name" value="NADH_quin_OxRdtase_su_C/D-like"/>
</dbReference>
<dbReference type="STRING" id="3885.V7BXV9"/>
<dbReference type="EMBL" id="CM002292">
    <property type="protein sequence ID" value="ESW21411.1"/>
    <property type="molecule type" value="Genomic_DNA"/>
</dbReference>
<evidence type="ECO:0000313" key="3">
    <source>
        <dbReference type="Proteomes" id="UP000000226"/>
    </source>
</evidence>
<dbReference type="Pfam" id="PF00329">
    <property type="entry name" value="Complex1_30kDa"/>
    <property type="match status" value="1"/>
</dbReference>
<protein>
    <recommendedName>
        <fullName evidence="1">NADH:ubiquinone oxidoreductase 30kDa subunit domain-containing protein</fullName>
    </recommendedName>
</protein>
<dbReference type="InterPro" id="IPR001268">
    <property type="entry name" value="NADH_UbQ_OxRdtase_30kDa_su"/>
</dbReference>
<dbReference type="Gramene" id="ESW21411">
    <property type="protein sequence ID" value="ESW21411"/>
    <property type="gene ID" value="PHAVU_005G068600g"/>
</dbReference>
<proteinExistence type="predicted"/>
<accession>V7BXV9</accession>
<evidence type="ECO:0000313" key="2">
    <source>
        <dbReference type="EMBL" id="ESW21411.1"/>
    </source>
</evidence>
<dbReference type="GO" id="GO:0008137">
    <property type="term" value="F:NADH dehydrogenase (ubiquinone) activity"/>
    <property type="evidence" value="ECO:0007669"/>
    <property type="project" value="InterPro"/>
</dbReference>
<dbReference type="SUPFAM" id="SSF143243">
    <property type="entry name" value="Nqo5-like"/>
    <property type="match status" value="1"/>
</dbReference>
<keyword evidence="3" id="KW-1185">Reference proteome</keyword>
<dbReference type="AlphaFoldDB" id="V7BXV9"/>
<organism evidence="2 3">
    <name type="scientific">Phaseolus vulgaris</name>
    <name type="common">Kidney bean</name>
    <name type="synonym">French bean</name>
    <dbReference type="NCBI Taxonomy" id="3885"/>
    <lineage>
        <taxon>Eukaryota</taxon>
        <taxon>Viridiplantae</taxon>
        <taxon>Streptophyta</taxon>
        <taxon>Embryophyta</taxon>
        <taxon>Tracheophyta</taxon>
        <taxon>Spermatophyta</taxon>
        <taxon>Magnoliopsida</taxon>
        <taxon>eudicotyledons</taxon>
        <taxon>Gunneridae</taxon>
        <taxon>Pentapetalae</taxon>
        <taxon>rosids</taxon>
        <taxon>fabids</taxon>
        <taxon>Fabales</taxon>
        <taxon>Fabaceae</taxon>
        <taxon>Papilionoideae</taxon>
        <taxon>50 kb inversion clade</taxon>
        <taxon>NPAAA clade</taxon>
        <taxon>indigoferoid/millettioid clade</taxon>
        <taxon>Phaseoleae</taxon>
        <taxon>Phaseolus</taxon>
    </lineage>
</organism>
<dbReference type="OrthoDB" id="1909959at2759"/>